<dbReference type="SUPFAM" id="SSF46934">
    <property type="entry name" value="UBA-like"/>
    <property type="match status" value="1"/>
</dbReference>
<evidence type="ECO:0000313" key="7">
    <source>
        <dbReference type="EMBL" id="OGG64694.1"/>
    </source>
</evidence>
<feature type="region of interest" description="Involved in Mg(2+) ion dislocation from EF-Tu" evidence="5">
    <location>
        <begin position="81"/>
        <end position="84"/>
    </location>
</feature>
<comment type="similarity">
    <text evidence="1 5">Belongs to the EF-Ts family.</text>
</comment>
<dbReference type="InterPro" id="IPR014039">
    <property type="entry name" value="Transl_elong_EFTs/EF1B_dimer"/>
</dbReference>
<dbReference type="InterPro" id="IPR009060">
    <property type="entry name" value="UBA-like_sf"/>
</dbReference>
<dbReference type="AlphaFoldDB" id="A0A1F6DTD3"/>
<accession>A0A1F6DTD3</accession>
<dbReference type="Gene3D" id="3.30.479.20">
    <property type="entry name" value="Elongation factor Ts, dimerisation domain"/>
    <property type="match status" value="1"/>
</dbReference>
<organism evidence="7 8">
    <name type="scientific">Candidatus Kaiserbacteria bacterium RIFCSPHIGHO2_02_FULL_55_17</name>
    <dbReference type="NCBI Taxonomy" id="1798496"/>
    <lineage>
        <taxon>Bacteria</taxon>
        <taxon>Candidatus Kaiseribacteriota</taxon>
    </lineage>
</organism>
<comment type="subcellular location">
    <subcellularLocation>
        <location evidence="5">Cytoplasm</location>
    </subcellularLocation>
</comment>
<evidence type="ECO:0000313" key="8">
    <source>
        <dbReference type="Proteomes" id="UP000177232"/>
    </source>
</evidence>
<dbReference type="EMBL" id="MFLJ01000014">
    <property type="protein sequence ID" value="OGG64694.1"/>
    <property type="molecule type" value="Genomic_DNA"/>
</dbReference>
<evidence type="ECO:0000256" key="5">
    <source>
        <dbReference type="HAMAP-Rule" id="MF_00050"/>
    </source>
</evidence>
<evidence type="ECO:0000259" key="6">
    <source>
        <dbReference type="Pfam" id="PF00889"/>
    </source>
</evidence>
<keyword evidence="4 5" id="KW-0648">Protein biosynthesis</keyword>
<keyword evidence="5" id="KW-0963">Cytoplasm</keyword>
<proteinExistence type="inferred from homology"/>
<dbReference type="InterPro" id="IPR018101">
    <property type="entry name" value="Transl_elong_Ts_CS"/>
</dbReference>
<dbReference type="HAMAP" id="MF_00050">
    <property type="entry name" value="EF_Ts"/>
    <property type="match status" value="1"/>
</dbReference>
<dbReference type="PROSITE" id="PS01127">
    <property type="entry name" value="EF_TS_2"/>
    <property type="match status" value="1"/>
</dbReference>
<keyword evidence="3 5" id="KW-0251">Elongation factor</keyword>
<name>A0A1F6DTD3_9BACT</name>
<comment type="function">
    <text evidence="5">Associates with the EF-Tu.GDP complex and induces the exchange of GDP to GTP. It remains bound to the aminoacyl-tRNA.EF-Tu.GTP complex up to the GTP hydrolysis stage on the ribosome.</text>
</comment>
<dbReference type="Gene3D" id="1.10.8.10">
    <property type="entry name" value="DNA helicase RuvA subunit, C-terminal domain"/>
    <property type="match status" value="1"/>
</dbReference>
<dbReference type="GO" id="GO:0003746">
    <property type="term" value="F:translation elongation factor activity"/>
    <property type="evidence" value="ECO:0007669"/>
    <property type="project" value="UniProtKB-UniRule"/>
</dbReference>
<evidence type="ECO:0000256" key="1">
    <source>
        <dbReference type="ARBA" id="ARBA00005532"/>
    </source>
</evidence>
<dbReference type="PANTHER" id="PTHR11741">
    <property type="entry name" value="ELONGATION FACTOR TS"/>
    <property type="match status" value="1"/>
</dbReference>
<dbReference type="InterPro" id="IPR001816">
    <property type="entry name" value="Transl_elong_EFTs/EF1B"/>
</dbReference>
<evidence type="ECO:0000256" key="2">
    <source>
        <dbReference type="ARBA" id="ARBA00016956"/>
    </source>
</evidence>
<dbReference type="FunFam" id="1.10.8.10:FF:000001">
    <property type="entry name" value="Elongation factor Ts"/>
    <property type="match status" value="1"/>
</dbReference>
<dbReference type="Pfam" id="PF00889">
    <property type="entry name" value="EF_TS"/>
    <property type="match status" value="1"/>
</dbReference>
<evidence type="ECO:0000256" key="4">
    <source>
        <dbReference type="ARBA" id="ARBA00022917"/>
    </source>
</evidence>
<dbReference type="Proteomes" id="UP000177232">
    <property type="component" value="Unassembled WGS sequence"/>
</dbReference>
<gene>
    <name evidence="5" type="primary">tsf</name>
    <name evidence="7" type="ORF">A3C94_01650</name>
</gene>
<reference evidence="7 8" key="1">
    <citation type="journal article" date="2016" name="Nat. Commun.">
        <title>Thousands of microbial genomes shed light on interconnected biogeochemical processes in an aquifer system.</title>
        <authorList>
            <person name="Anantharaman K."/>
            <person name="Brown C.T."/>
            <person name="Hug L.A."/>
            <person name="Sharon I."/>
            <person name="Castelle C.J."/>
            <person name="Probst A.J."/>
            <person name="Thomas B.C."/>
            <person name="Singh A."/>
            <person name="Wilkins M.J."/>
            <person name="Karaoz U."/>
            <person name="Brodie E.L."/>
            <person name="Williams K.H."/>
            <person name="Hubbard S.S."/>
            <person name="Banfield J.F."/>
        </authorList>
    </citation>
    <scope>NUCLEOTIDE SEQUENCE [LARGE SCALE GENOMIC DNA]</scope>
</reference>
<dbReference type="PANTHER" id="PTHR11741:SF0">
    <property type="entry name" value="ELONGATION FACTOR TS, MITOCHONDRIAL"/>
    <property type="match status" value="1"/>
</dbReference>
<comment type="caution">
    <text evidence="7">The sequence shown here is derived from an EMBL/GenBank/DDBJ whole genome shotgun (WGS) entry which is preliminary data.</text>
</comment>
<dbReference type="InterPro" id="IPR036402">
    <property type="entry name" value="EF-Ts_dimer_sf"/>
</dbReference>
<dbReference type="SUPFAM" id="SSF54713">
    <property type="entry name" value="Elongation factor Ts (EF-Ts), dimerisation domain"/>
    <property type="match status" value="1"/>
</dbReference>
<evidence type="ECO:0000256" key="3">
    <source>
        <dbReference type="ARBA" id="ARBA00022768"/>
    </source>
</evidence>
<dbReference type="CDD" id="cd14275">
    <property type="entry name" value="UBA_EF-Ts"/>
    <property type="match status" value="1"/>
</dbReference>
<protein>
    <recommendedName>
        <fullName evidence="2 5">Elongation factor Ts</fullName>
        <shortName evidence="5">EF-Ts</shortName>
    </recommendedName>
</protein>
<dbReference type="GO" id="GO:0005737">
    <property type="term" value="C:cytoplasm"/>
    <property type="evidence" value="ECO:0007669"/>
    <property type="project" value="UniProtKB-SubCell"/>
</dbReference>
<feature type="domain" description="Translation elongation factor EFTs/EF1B dimerisation" evidence="6">
    <location>
        <begin position="72"/>
        <end position="150"/>
    </location>
</feature>
<sequence>MDITTERIKALREMTGGVSVMQCKKALEEAGGDPAQAVAILKKHSTATVVKKAERTLGAGVVGSYTHEGSIGAMVLLSCETDFVAKNSEFSSLARELAMQVAAMDPESTDDLLGQPCIKDESKTVRDLLSGATQKFGERIEVSRFARFSAR</sequence>
<dbReference type="STRING" id="1798496.A3C94_01650"/>